<feature type="transmembrane region" description="Helical" evidence="16">
    <location>
        <begin position="1886"/>
        <end position="1916"/>
    </location>
</feature>
<dbReference type="GO" id="GO:0009653">
    <property type="term" value="P:anatomical structure morphogenesis"/>
    <property type="evidence" value="ECO:0007669"/>
    <property type="project" value="UniProtKB-ARBA"/>
</dbReference>
<evidence type="ECO:0000256" key="17">
    <source>
        <dbReference type="SAM" id="SignalP"/>
    </source>
</evidence>
<dbReference type="GO" id="GO:0007156">
    <property type="term" value="P:homophilic cell adhesion via plasma membrane adhesion molecules"/>
    <property type="evidence" value="ECO:0007669"/>
    <property type="project" value="InterPro"/>
</dbReference>
<dbReference type="FunFam" id="2.60.40.60:FF:000168">
    <property type="entry name" value="Cadherin-related family member 2"/>
    <property type="match status" value="1"/>
</dbReference>
<evidence type="ECO:0000313" key="20">
    <source>
        <dbReference type="EMBL" id="SSX24763.1"/>
    </source>
</evidence>
<dbReference type="Gene3D" id="1.10.238.20">
    <property type="entry name" value="Pheromone/general odorant binding protein domain"/>
    <property type="match status" value="1"/>
</dbReference>
<evidence type="ECO:0000313" key="19">
    <source>
        <dbReference type="EMBL" id="SSX04399.1"/>
    </source>
</evidence>
<dbReference type="GO" id="GO:0005549">
    <property type="term" value="F:odorant binding"/>
    <property type="evidence" value="ECO:0007669"/>
    <property type="project" value="InterPro"/>
</dbReference>
<dbReference type="FunFam" id="2.60.40.60:FF:000124">
    <property type="entry name" value="Cadherin-related family member 1"/>
    <property type="match status" value="1"/>
</dbReference>
<feature type="domain" description="Cadherin" evidence="18">
    <location>
        <begin position="1287"/>
        <end position="1394"/>
    </location>
</feature>
<evidence type="ECO:0000256" key="12">
    <source>
        <dbReference type="ARBA" id="ARBA00023136"/>
    </source>
</evidence>
<feature type="domain" description="Cadherin" evidence="18">
    <location>
        <begin position="617"/>
        <end position="857"/>
    </location>
</feature>
<dbReference type="InterPro" id="IPR006170">
    <property type="entry name" value="PBP/GOBP"/>
</dbReference>
<keyword evidence="11 16" id="KW-1133">Transmembrane helix</keyword>
<evidence type="ECO:0000256" key="1">
    <source>
        <dbReference type="ARBA" id="ARBA00004251"/>
    </source>
</evidence>
<evidence type="ECO:0000259" key="18">
    <source>
        <dbReference type="PROSITE" id="PS50268"/>
    </source>
</evidence>
<protein>
    <submittedName>
        <fullName evidence="19">CSON011390 protein</fullName>
    </submittedName>
</protein>
<feature type="domain" description="Cadherin" evidence="18">
    <location>
        <begin position="853"/>
        <end position="957"/>
    </location>
</feature>
<evidence type="ECO:0000256" key="3">
    <source>
        <dbReference type="ARBA" id="ARBA00008098"/>
    </source>
</evidence>
<accession>A0A336KIV3</accession>
<dbReference type="InterPro" id="IPR002126">
    <property type="entry name" value="Cadherin-like_dom"/>
</dbReference>
<feature type="domain" description="Cadherin" evidence="18">
    <location>
        <begin position="389"/>
        <end position="502"/>
    </location>
</feature>
<evidence type="ECO:0000256" key="14">
    <source>
        <dbReference type="PROSITE-ProRule" id="PRU00043"/>
    </source>
</evidence>
<dbReference type="PANTHER" id="PTHR24026">
    <property type="entry name" value="FAT ATYPICAL CADHERIN-RELATED"/>
    <property type="match status" value="1"/>
</dbReference>
<dbReference type="FunFam" id="2.60.40.60:FF:000020">
    <property type="entry name" value="Dachsous cadherin-related 1b"/>
    <property type="match status" value="1"/>
</dbReference>
<dbReference type="GO" id="GO:0060429">
    <property type="term" value="P:epithelium development"/>
    <property type="evidence" value="ECO:0007669"/>
    <property type="project" value="UniProtKB-ARBA"/>
</dbReference>
<evidence type="ECO:0000256" key="11">
    <source>
        <dbReference type="ARBA" id="ARBA00022989"/>
    </source>
</evidence>
<organism evidence="19">
    <name type="scientific">Culicoides sonorensis</name>
    <name type="common">Biting midge</name>
    <dbReference type="NCBI Taxonomy" id="179676"/>
    <lineage>
        <taxon>Eukaryota</taxon>
        <taxon>Metazoa</taxon>
        <taxon>Ecdysozoa</taxon>
        <taxon>Arthropoda</taxon>
        <taxon>Hexapoda</taxon>
        <taxon>Insecta</taxon>
        <taxon>Pterygota</taxon>
        <taxon>Neoptera</taxon>
        <taxon>Endopterygota</taxon>
        <taxon>Diptera</taxon>
        <taxon>Nematocera</taxon>
        <taxon>Chironomoidea</taxon>
        <taxon>Ceratopogonidae</taxon>
        <taxon>Ceratopogoninae</taxon>
        <taxon>Culicoides</taxon>
        <taxon>Monoculicoides</taxon>
    </lineage>
</organism>
<feature type="region of interest" description="Disordered" evidence="15">
    <location>
        <begin position="1966"/>
        <end position="1986"/>
    </location>
</feature>
<dbReference type="Pfam" id="PF01395">
    <property type="entry name" value="PBP_GOBP"/>
    <property type="match status" value="1"/>
</dbReference>
<proteinExistence type="inferred from homology"/>
<feature type="domain" description="Cadherin" evidence="18">
    <location>
        <begin position="28"/>
        <end position="87"/>
    </location>
</feature>
<keyword evidence="8" id="KW-0677">Repeat</keyword>
<dbReference type="EMBL" id="UFQS01000496">
    <property type="protein sequence ID" value="SSX04399.1"/>
    <property type="molecule type" value="Genomic_DNA"/>
</dbReference>
<feature type="signal peptide" evidence="17">
    <location>
        <begin position="1"/>
        <end position="21"/>
    </location>
</feature>
<feature type="domain" description="Cadherin" evidence="18">
    <location>
        <begin position="277"/>
        <end position="389"/>
    </location>
</feature>
<dbReference type="SUPFAM" id="SSF47565">
    <property type="entry name" value="Insect pheromone/odorant-binding proteins"/>
    <property type="match status" value="1"/>
</dbReference>
<dbReference type="SUPFAM" id="SSF49313">
    <property type="entry name" value="Cadherin-like"/>
    <property type="match status" value="15"/>
</dbReference>
<sequence>MHLRIIAITTILVMFTHKCSANLPPVFTQDMNNLALSESTAVDTIVYTLEGYDPEGEDVTFGLIGSDNFDVNPKTGEVKIVKALDREFIFLNTIVLLTSSCVLVTPTTVEEEAENECKAQFNVTPETLSKLHNRELDSLTPVDETLQCFIKCFFHKAKWIDNSGVLRKSQVEADAPPDVRHEMVAIVDLCAPAIGENPCETAYKQTKCFMIEYKKVEKIYAAKYLEQFEQHTQDTLSFLVSIKDRVNKLADSENDNLVTVPISVIVLDENDNPPEFQNVPYEADVPEDTEVGTTIFDKILIRDKDTVGENLDIVCTPHEQNPDACFKFSVKILESNQDKLSAAVVLDDKLDYNERMIYQILLTATDGLFNATTSLEIHIKDVQNQPPVFQGSLTAVISEDSPIGTLVLTVVAKDNDKGNPRKIVYDLVRNPMDYFLLDSKSGELRTAKPLDKESLPDETGLIKLSVRAREVVDGVPLNDPLTSAVTQLSITIRDVNDSPPTFNQREYFVSLSENTPPGTPLPIEMSVHDPDVGNNAVFALRLDDVSEVFDVEPKLVVGSSQVSIRVANGTLDYENPNQRKFIVLVIAEETLTSPKLSSTATLTVQITDSNDNRPKFEHESYTASVSETAHAGQLVTTITAKDMDSGHFGEAGIRYELSGSGSHLFNTDPITGAITVARCPSDSDEDDKKRRKRDTINLFDLFADDETSEEEKKENHVTPAEVYEIKSQSSSTLPDTYHTYHTVTHLEANTMIVNKEEVSEPILSSTKVYTVGSSSTEATTEKMHPDKSQNEVVENTNKNNNNGPGTSSCLDYETQPVYFLSYKATDDDGKGQSSVVSLKIQLIDSNDTPPICESPLYRASIDEGATKFEPELFIKARDADVMSEISYRIIGDETVTKHFEIDKRTGQLSISKNSVIDVNHIHAENIFFGVEASDGLHSVLCNVNITIRDVNNHAPQFTRTEYMVTIEENLPIGTIVEEVNATDLDTGINAEIRYRIQQGNFDDFTIDNQSGIVTISRKLDFDRRNTYQIEIVASDSGTPSLSGTATLVVNIMNSYDKAPYFTPATQRAEISEDAEIGTLVHALMAFNPNNETSEALDYLATEPITAVDKDGKELNNSEEFKDLFRVDNTGKVYVNKPLKRDTFAVIRITVVVRNKTAPTIPEGKGLLIITIIDVNEFPPVFASPWTPETPKYHFQVVEEQPIDTILTTLQASDLDSTIAEYKLNENDYFLINNMTGLITSKKRIDYEKVKTIQLIAIVTDTGIPQLSSTATINIDVININDNDPIFDMDIYNFTVIENSPRGTIVGQIRATDNDDGQFGNIEYSLVGDYASFFEIESKTGEITVRNNSALDREVDEEMTITGVATDLAPLTVRSSTTVPINIRILDDNDNPPVFSQRIYYANVAENAAFNPPAAILQVSASDRDEGAAKIVKYFIKSGNRDNTFILDPDSGILYPRKGLAGQKGQFTIEIEARDGVGQGPHTDNAEIIIEVHSINQHRPKFIMPALANATIEIPENSATADYLMMTVKAEDPDEGDNGKLAYHLQVKNENVQETEEFTIDEMSGELRVKKNLDRKTRARYDLVLVAQAAFYVDKTSGDVFTNKSLDRETSDTYRLYILASKKPDLHISETERLMYSESIEQLERDSTVAKVQIHVLDLNDNPPVFDTDTYYAGISAKASINELVTVVNATDKDFGVNSTIEMIISASYLYKFGATKTTGSIVPSPFSISKDGRITTASYMAEYNQDRFILEIIAKEVEMPERFAKANVHVWIFDPEQLIRVILSRPPSEVHQEREEIISELSNATQKRIIVDEIRYHVDNMGRIRMDWCDLYFHAIDTETESIVPVIDILTVIDSQYDFLKDYYAGFAIENVVPAFATNVTEEFDIALAAIIALLIVLFVGTVSFIVLCCCLKHWVITIPNETRRKDALIKKQIIEDLNTTENPLWIEQKLKLYEEQELTMQVFSEPEASPGTPQTNHESNRALERRDSYETANTYATIQPRNISQMVEIDDYASLRNTRPPSLYEFRGSTFQVQQRDPSDYLNNYSNDNKKNYINKMYEQAFSSKYDENKCKLCINYCINGLKLRK</sequence>
<dbReference type="GO" id="GO:0005576">
    <property type="term" value="C:extracellular region"/>
    <property type="evidence" value="ECO:0007669"/>
    <property type="project" value="UniProtKB-SubCell"/>
</dbReference>
<dbReference type="SMART" id="SM00708">
    <property type="entry name" value="PhBP"/>
    <property type="match status" value="1"/>
</dbReference>
<feature type="domain" description="Cadherin" evidence="18">
    <location>
        <begin position="503"/>
        <end position="616"/>
    </location>
</feature>
<feature type="domain" description="Cadherin" evidence="18">
    <location>
        <begin position="1666"/>
        <end position="1789"/>
    </location>
</feature>
<dbReference type="SMART" id="SM00112">
    <property type="entry name" value="CA"/>
    <property type="match status" value="13"/>
</dbReference>
<evidence type="ECO:0000256" key="8">
    <source>
        <dbReference type="ARBA" id="ARBA00022737"/>
    </source>
</evidence>
<evidence type="ECO:0000256" key="15">
    <source>
        <dbReference type="SAM" id="MobiDB-lite"/>
    </source>
</evidence>
<dbReference type="PRINTS" id="PR00205">
    <property type="entry name" value="CADHERIN"/>
</dbReference>
<gene>
    <name evidence="19" type="primary">CSON011390</name>
</gene>
<keyword evidence="4" id="KW-1003">Cell membrane</keyword>
<evidence type="ECO:0000256" key="7">
    <source>
        <dbReference type="ARBA" id="ARBA00022729"/>
    </source>
</evidence>
<evidence type="ECO:0000256" key="5">
    <source>
        <dbReference type="ARBA" id="ARBA00022525"/>
    </source>
</evidence>
<evidence type="ECO:0000256" key="10">
    <source>
        <dbReference type="ARBA" id="ARBA00022889"/>
    </source>
</evidence>
<keyword evidence="10" id="KW-0130">Cell adhesion</keyword>
<dbReference type="InterPro" id="IPR015919">
    <property type="entry name" value="Cadherin-like_sf"/>
</dbReference>
<keyword evidence="9 14" id="KW-0106">Calcium</keyword>
<feature type="domain" description="Cadherin" evidence="18">
    <location>
        <begin position="1188"/>
        <end position="1286"/>
    </location>
</feature>
<dbReference type="CDD" id="cd23992">
    <property type="entry name" value="PBP_GOBP"/>
    <property type="match status" value="1"/>
</dbReference>
<reference evidence="19" key="1">
    <citation type="submission" date="2018-04" db="EMBL/GenBank/DDBJ databases">
        <authorList>
            <person name="Go L.Y."/>
            <person name="Mitchell J.A."/>
        </authorList>
    </citation>
    <scope>NUCLEOTIDE SEQUENCE</scope>
    <source>
        <tissue evidence="19">Whole organism</tissue>
    </source>
</reference>
<evidence type="ECO:0000256" key="6">
    <source>
        <dbReference type="ARBA" id="ARBA00022692"/>
    </source>
</evidence>
<feature type="domain" description="Cadherin" evidence="18">
    <location>
        <begin position="209"/>
        <end position="276"/>
    </location>
</feature>
<reference evidence="20" key="2">
    <citation type="submission" date="2018-07" db="EMBL/GenBank/DDBJ databases">
        <authorList>
            <person name="Quirk P.G."/>
            <person name="Krulwich T.A."/>
        </authorList>
    </citation>
    <scope>NUCLEOTIDE SEQUENCE</scope>
</reference>
<dbReference type="InterPro" id="IPR036728">
    <property type="entry name" value="PBP_GOBP_sf"/>
</dbReference>
<comment type="similarity">
    <text evidence="3">Belongs to the PBP/GOBP family.</text>
</comment>
<dbReference type="Pfam" id="PF00028">
    <property type="entry name" value="Cadherin"/>
    <property type="match status" value="6"/>
</dbReference>
<dbReference type="Gene3D" id="2.60.40.60">
    <property type="entry name" value="Cadherins"/>
    <property type="match status" value="15"/>
</dbReference>
<dbReference type="PROSITE" id="PS00232">
    <property type="entry name" value="CADHERIN_1"/>
    <property type="match status" value="4"/>
</dbReference>
<evidence type="ECO:0000256" key="16">
    <source>
        <dbReference type="SAM" id="Phobius"/>
    </source>
</evidence>
<dbReference type="CDD" id="cd11304">
    <property type="entry name" value="Cadherin_repeat"/>
    <property type="match status" value="14"/>
</dbReference>
<dbReference type="InterPro" id="IPR020894">
    <property type="entry name" value="Cadherin_CS"/>
</dbReference>
<feature type="domain" description="Cadherin" evidence="18">
    <location>
        <begin position="1062"/>
        <end position="1181"/>
    </location>
</feature>
<dbReference type="GO" id="GO:0005509">
    <property type="term" value="F:calcium ion binding"/>
    <property type="evidence" value="ECO:0007669"/>
    <property type="project" value="UniProtKB-UniRule"/>
</dbReference>
<dbReference type="GO" id="GO:0005886">
    <property type="term" value="C:plasma membrane"/>
    <property type="evidence" value="ECO:0007669"/>
    <property type="project" value="UniProtKB-SubCell"/>
</dbReference>
<name>A0A336KIV3_CULSO</name>
<dbReference type="FunFam" id="2.60.40.60:FF:000378">
    <property type="entry name" value="Cadherin-87A"/>
    <property type="match status" value="1"/>
</dbReference>
<feature type="domain" description="Cadherin" evidence="18">
    <location>
        <begin position="1505"/>
        <end position="1665"/>
    </location>
</feature>
<dbReference type="FunFam" id="2.60.40.60:FF:000098">
    <property type="entry name" value="cadherin-23 isoform X1"/>
    <property type="match status" value="1"/>
</dbReference>
<comment type="function">
    <text evidence="13">Cadherins are calcium-dependent cell adhesion proteins. They preferentially interact with themselves in a homophilic manner in connecting cells.</text>
</comment>
<keyword evidence="6 16" id="KW-0812">Transmembrane</keyword>
<evidence type="ECO:0000256" key="2">
    <source>
        <dbReference type="ARBA" id="ARBA00004613"/>
    </source>
</evidence>
<feature type="domain" description="Cadherin" evidence="18">
    <location>
        <begin position="958"/>
        <end position="1061"/>
    </location>
</feature>
<dbReference type="PROSITE" id="PS50268">
    <property type="entry name" value="CADHERIN_2"/>
    <property type="match status" value="14"/>
</dbReference>
<dbReference type="EMBL" id="UFQT01000496">
    <property type="protein sequence ID" value="SSX24763.1"/>
    <property type="molecule type" value="Genomic_DNA"/>
</dbReference>
<evidence type="ECO:0000256" key="9">
    <source>
        <dbReference type="ARBA" id="ARBA00022837"/>
    </source>
</evidence>
<keyword evidence="12 16" id="KW-0472">Membrane</keyword>
<feature type="domain" description="Cadherin" evidence="18">
    <location>
        <begin position="1395"/>
        <end position="1501"/>
    </location>
</feature>
<keyword evidence="7 17" id="KW-0732">Signal</keyword>
<dbReference type="PANTHER" id="PTHR24026:SF133">
    <property type="entry name" value="CADHERIN-RELATED FAMILY MEMBER 2"/>
    <property type="match status" value="1"/>
</dbReference>
<evidence type="ECO:0000256" key="13">
    <source>
        <dbReference type="ARBA" id="ARBA00059331"/>
    </source>
</evidence>
<feature type="chain" id="PRO_5036062041" evidence="17">
    <location>
        <begin position="22"/>
        <end position="2087"/>
    </location>
</feature>
<dbReference type="VEuPathDB" id="VectorBase:CSON011390"/>
<comment type="subcellular location">
    <subcellularLocation>
        <location evidence="1">Cell membrane</location>
        <topology evidence="1">Single-pass type I membrane protein</topology>
    </subcellularLocation>
    <subcellularLocation>
        <location evidence="2">Secreted</location>
    </subcellularLocation>
</comment>
<evidence type="ECO:0000256" key="4">
    <source>
        <dbReference type="ARBA" id="ARBA00022475"/>
    </source>
</evidence>
<keyword evidence="5" id="KW-0964">Secreted</keyword>